<name>A0A1I8BPQ3_MELHA</name>
<evidence type="ECO:0000313" key="2">
    <source>
        <dbReference type="Proteomes" id="UP000095281"/>
    </source>
</evidence>
<evidence type="ECO:0000256" key="1">
    <source>
        <dbReference type="SAM" id="SignalP"/>
    </source>
</evidence>
<dbReference type="Proteomes" id="UP000095281">
    <property type="component" value="Unplaced"/>
</dbReference>
<accession>A0A1I8BPQ3</accession>
<protein>
    <submittedName>
        <fullName evidence="3">Uncharacterized protein</fullName>
    </submittedName>
</protein>
<evidence type="ECO:0000313" key="3">
    <source>
        <dbReference type="WBParaSite" id="MhA1_Contig392.frz3.gene6"/>
    </source>
</evidence>
<feature type="signal peptide" evidence="1">
    <location>
        <begin position="1"/>
        <end position="22"/>
    </location>
</feature>
<reference evidence="3" key="1">
    <citation type="submission" date="2016-11" db="UniProtKB">
        <authorList>
            <consortium name="WormBaseParasite"/>
        </authorList>
    </citation>
    <scope>IDENTIFICATION</scope>
</reference>
<feature type="chain" id="PRO_5009316033" evidence="1">
    <location>
        <begin position="23"/>
        <end position="183"/>
    </location>
</feature>
<dbReference type="WBParaSite" id="MhA1_Contig392.frz3.gene6">
    <property type="protein sequence ID" value="MhA1_Contig392.frz3.gene6"/>
    <property type="gene ID" value="MhA1_Contig392.frz3.gene6"/>
</dbReference>
<dbReference type="AlphaFoldDB" id="A0A1I8BPQ3"/>
<organism evidence="2 3">
    <name type="scientific">Meloidogyne hapla</name>
    <name type="common">Root-knot nematode worm</name>
    <dbReference type="NCBI Taxonomy" id="6305"/>
    <lineage>
        <taxon>Eukaryota</taxon>
        <taxon>Metazoa</taxon>
        <taxon>Ecdysozoa</taxon>
        <taxon>Nematoda</taxon>
        <taxon>Chromadorea</taxon>
        <taxon>Rhabditida</taxon>
        <taxon>Tylenchina</taxon>
        <taxon>Tylenchomorpha</taxon>
        <taxon>Tylenchoidea</taxon>
        <taxon>Meloidogynidae</taxon>
        <taxon>Meloidogyninae</taxon>
        <taxon>Meloidogyne</taxon>
    </lineage>
</organism>
<sequence>MYSRLITFIFPIPLLLLSSIQASGPCEDPCVDDHLKAVCRGMYNNDEQLAQHFNKIFYGSNEEDCKRNLLAVDVILWHRSTEEGLNNIEEWKMSKFTKKFRVWTLEFWEAAKEQLDNPYCYSFVSNTNQEILERIHYNFAYFYFRIIRSIEEIKTKDYEKRYKNITKNSFQNNLEVRSILTEI</sequence>
<keyword evidence="2" id="KW-1185">Reference proteome</keyword>
<keyword evidence="1" id="KW-0732">Signal</keyword>
<proteinExistence type="predicted"/>